<dbReference type="STRING" id="644358.A0A0C4EEJ9"/>
<reference evidence="2" key="2">
    <citation type="submission" date="2010-05" db="EMBL/GenBank/DDBJ databases">
        <title>The Genome Sequence of Magnaporthe poae strain ATCC 64411.</title>
        <authorList>
            <consortium name="The Broad Institute Genome Sequencing Platform"/>
            <consortium name="Broad Institute Genome Sequencing Center for Infectious Disease"/>
            <person name="Ma L.-J."/>
            <person name="Dead R."/>
            <person name="Young S."/>
            <person name="Zeng Q."/>
            <person name="Koehrsen M."/>
            <person name="Alvarado L."/>
            <person name="Berlin A."/>
            <person name="Chapman S.B."/>
            <person name="Chen Z."/>
            <person name="Freedman E."/>
            <person name="Gellesch M."/>
            <person name="Goldberg J."/>
            <person name="Griggs A."/>
            <person name="Gujja S."/>
            <person name="Heilman E.R."/>
            <person name="Heiman D."/>
            <person name="Hepburn T."/>
            <person name="Howarth C."/>
            <person name="Jen D."/>
            <person name="Larson L."/>
            <person name="Mehta T."/>
            <person name="Neiman D."/>
            <person name="Pearson M."/>
            <person name="Roberts A."/>
            <person name="Saif S."/>
            <person name="Shea T."/>
            <person name="Shenoy N."/>
            <person name="Sisk P."/>
            <person name="Stolte C."/>
            <person name="Sykes S."/>
            <person name="Walk T."/>
            <person name="White J."/>
            <person name="Yandava C."/>
            <person name="Haas B."/>
            <person name="Nusbaum C."/>
            <person name="Birren B."/>
        </authorList>
    </citation>
    <scope>NUCLEOTIDE SEQUENCE</scope>
    <source>
        <strain evidence="2">ATCC 64411</strain>
    </source>
</reference>
<dbReference type="EMBL" id="ADBL01002745">
    <property type="status" value="NOT_ANNOTATED_CDS"/>
    <property type="molecule type" value="Genomic_DNA"/>
</dbReference>
<dbReference type="GO" id="GO:0008474">
    <property type="term" value="F:palmitoyl-(protein) hydrolase activity"/>
    <property type="evidence" value="ECO:0007669"/>
    <property type="project" value="TreeGrafter"/>
</dbReference>
<dbReference type="AlphaFoldDB" id="A0A0C4EEJ9"/>
<feature type="region of interest" description="Disordered" evidence="1">
    <location>
        <begin position="155"/>
        <end position="175"/>
    </location>
</feature>
<keyword evidence="4" id="KW-1185">Reference proteome</keyword>
<dbReference type="InterPro" id="IPR050565">
    <property type="entry name" value="LYPA1-2/EST-like"/>
</dbReference>
<evidence type="ECO:0000256" key="1">
    <source>
        <dbReference type="SAM" id="MobiDB-lite"/>
    </source>
</evidence>
<dbReference type="PANTHER" id="PTHR10655:SF64">
    <property type="entry name" value="PHOSPHOLIPASE_CARBOXYLESTERASE_THIOESTERASE DOMAIN-CONTAINING PROTEIN"/>
    <property type="match status" value="1"/>
</dbReference>
<dbReference type="eggNOG" id="ENOG502RQVM">
    <property type="taxonomic scope" value="Eukaryota"/>
</dbReference>
<evidence type="ECO:0000313" key="3">
    <source>
        <dbReference type="EnsemblFungi" id="MAPG_11172T0"/>
    </source>
</evidence>
<evidence type="ECO:0000313" key="2">
    <source>
        <dbReference type="EMBL" id="KLU92226.1"/>
    </source>
</evidence>
<dbReference type="VEuPathDB" id="FungiDB:MAPG_11172"/>
<accession>A0A0C4EEJ9</accession>
<dbReference type="GO" id="GO:0005737">
    <property type="term" value="C:cytoplasm"/>
    <property type="evidence" value="ECO:0007669"/>
    <property type="project" value="TreeGrafter"/>
</dbReference>
<name>A0A0C4EEJ9_MAGP6</name>
<reference evidence="3" key="4">
    <citation type="journal article" date="2015" name="G3 (Bethesda)">
        <title>Genome sequences of three phytopathogenic species of the Magnaporthaceae family of fungi.</title>
        <authorList>
            <person name="Okagaki L.H."/>
            <person name="Nunes C.C."/>
            <person name="Sailsbery J."/>
            <person name="Clay B."/>
            <person name="Brown D."/>
            <person name="John T."/>
            <person name="Oh Y."/>
            <person name="Young N."/>
            <person name="Fitzgerald M."/>
            <person name="Haas B.J."/>
            <person name="Zeng Q."/>
            <person name="Young S."/>
            <person name="Adiconis X."/>
            <person name="Fan L."/>
            <person name="Levin J.Z."/>
            <person name="Mitchell T.K."/>
            <person name="Okubara P.A."/>
            <person name="Farman M.L."/>
            <person name="Kohn L.M."/>
            <person name="Birren B."/>
            <person name="Ma L.-J."/>
            <person name="Dean R.A."/>
        </authorList>
    </citation>
    <scope>NUCLEOTIDE SEQUENCE</scope>
    <source>
        <strain evidence="3">ATCC 64411 / 73-15</strain>
    </source>
</reference>
<evidence type="ECO:0000313" key="4">
    <source>
        <dbReference type="Proteomes" id="UP000011715"/>
    </source>
</evidence>
<protein>
    <recommendedName>
        <fullName evidence="5">Phospholipase/carboxylesterase/thioesterase domain-containing protein</fullName>
    </recommendedName>
</protein>
<dbReference type="PANTHER" id="PTHR10655">
    <property type="entry name" value="LYSOPHOSPHOLIPASE-RELATED"/>
    <property type="match status" value="1"/>
</dbReference>
<dbReference type="EnsemblFungi" id="MAPG_11172T0">
    <property type="protein sequence ID" value="MAPG_11172T0"/>
    <property type="gene ID" value="MAPG_11172"/>
</dbReference>
<gene>
    <name evidence="2" type="ORF">MAPG_11172</name>
</gene>
<dbReference type="GO" id="GO:0052689">
    <property type="term" value="F:carboxylic ester hydrolase activity"/>
    <property type="evidence" value="ECO:0007669"/>
    <property type="project" value="TreeGrafter"/>
</dbReference>
<sequence>MAPKKAKYSEPVVVPPRQVPHEETFILLHGRAPWADKDEIASTPGGVARNVVLVGLSQGCAASLVSLLLWEGAPLGAMAGICEWWLPFCARMREQLDGAASGGVEEEDDVYGGRQLDLVFRDVPVFLGHGVEDNRAHVSLGRDAAGLLGSIGQEPSGRSMRRRGIGTPGTCSGML</sequence>
<dbReference type="Gene3D" id="3.40.50.1820">
    <property type="entry name" value="alpha/beta hydrolase"/>
    <property type="match status" value="1"/>
</dbReference>
<evidence type="ECO:0008006" key="5">
    <source>
        <dbReference type="Google" id="ProtNLM"/>
    </source>
</evidence>
<dbReference type="OrthoDB" id="2418081at2759"/>
<organism evidence="3 4">
    <name type="scientific">Magnaporthiopsis poae (strain ATCC 64411 / 73-15)</name>
    <name type="common">Kentucky bluegrass fungus</name>
    <name type="synonym">Magnaporthe poae</name>
    <dbReference type="NCBI Taxonomy" id="644358"/>
    <lineage>
        <taxon>Eukaryota</taxon>
        <taxon>Fungi</taxon>
        <taxon>Dikarya</taxon>
        <taxon>Ascomycota</taxon>
        <taxon>Pezizomycotina</taxon>
        <taxon>Sordariomycetes</taxon>
        <taxon>Sordariomycetidae</taxon>
        <taxon>Magnaporthales</taxon>
        <taxon>Magnaporthaceae</taxon>
        <taxon>Magnaporthiopsis</taxon>
    </lineage>
</organism>
<proteinExistence type="predicted"/>
<dbReference type="Proteomes" id="UP000011715">
    <property type="component" value="Unassembled WGS sequence"/>
</dbReference>
<dbReference type="EMBL" id="ADBL01002746">
    <property type="status" value="NOT_ANNOTATED_CDS"/>
    <property type="molecule type" value="Genomic_DNA"/>
</dbReference>
<reference evidence="4" key="1">
    <citation type="submission" date="2010-05" db="EMBL/GenBank/DDBJ databases">
        <title>The genome sequence of Magnaporthe poae strain ATCC 64411.</title>
        <authorList>
            <person name="Ma L.-J."/>
            <person name="Dead R."/>
            <person name="Young S."/>
            <person name="Zeng Q."/>
            <person name="Koehrsen M."/>
            <person name="Alvarado L."/>
            <person name="Berlin A."/>
            <person name="Chapman S.B."/>
            <person name="Chen Z."/>
            <person name="Freedman E."/>
            <person name="Gellesch M."/>
            <person name="Goldberg J."/>
            <person name="Griggs A."/>
            <person name="Gujja S."/>
            <person name="Heilman E.R."/>
            <person name="Heiman D."/>
            <person name="Hepburn T."/>
            <person name="Howarth C."/>
            <person name="Jen D."/>
            <person name="Larson L."/>
            <person name="Mehta T."/>
            <person name="Neiman D."/>
            <person name="Pearson M."/>
            <person name="Roberts A."/>
            <person name="Saif S."/>
            <person name="Shea T."/>
            <person name="Shenoy N."/>
            <person name="Sisk P."/>
            <person name="Stolte C."/>
            <person name="Sykes S."/>
            <person name="Walk T."/>
            <person name="White J."/>
            <person name="Yandava C."/>
            <person name="Haas B."/>
            <person name="Nusbaum C."/>
            <person name="Birren B."/>
        </authorList>
    </citation>
    <scope>NUCLEOTIDE SEQUENCE [LARGE SCALE GENOMIC DNA]</scope>
    <source>
        <strain evidence="4">ATCC 64411 / 73-15</strain>
    </source>
</reference>
<dbReference type="EMBL" id="GL876979">
    <property type="protein sequence ID" value="KLU92226.1"/>
    <property type="molecule type" value="Genomic_DNA"/>
</dbReference>
<reference evidence="2" key="3">
    <citation type="submission" date="2011-03" db="EMBL/GenBank/DDBJ databases">
        <title>Annotation of Magnaporthe poae ATCC 64411.</title>
        <authorList>
            <person name="Ma L.-J."/>
            <person name="Dead R."/>
            <person name="Young S.K."/>
            <person name="Zeng Q."/>
            <person name="Gargeya S."/>
            <person name="Fitzgerald M."/>
            <person name="Haas B."/>
            <person name="Abouelleil A."/>
            <person name="Alvarado L."/>
            <person name="Arachchi H.M."/>
            <person name="Berlin A."/>
            <person name="Brown A."/>
            <person name="Chapman S.B."/>
            <person name="Chen Z."/>
            <person name="Dunbar C."/>
            <person name="Freedman E."/>
            <person name="Gearin G."/>
            <person name="Gellesch M."/>
            <person name="Goldberg J."/>
            <person name="Griggs A."/>
            <person name="Gujja S."/>
            <person name="Heiman D."/>
            <person name="Howarth C."/>
            <person name="Larson L."/>
            <person name="Lui A."/>
            <person name="MacDonald P.J.P."/>
            <person name="Mehta T."/>
            <person name="Montmayeur A."/>
            <person name="Murphy C."/>
            <person name="Neiman D."/>
            <person name="Pearson M."/>
            <person name="Priest M."/>
            <person name="Roberts A."/>
            <person name="Saif S."/>
            <person name="Shea T."/>
            <person name="Shenoy N."/>
            <person name="Sisk P."/>
            <person name="Stolte C."/>
            <person name="Sykes S."/>
            <person name="Yandava C."/>
            <person name="Wortman J."/>
            <person name="Nusbaum C."/>
            <person name="Birren B."/>
        </authorList>
    </citation>
    <scope>NUCLEOTIDE SEQUENCE</scope>
    <source>
        <strain evidence="2">ATCC 64411</strain>
    </source>
</reference>
<dbReference type="InterPro" id="IPR029058">
    <property type="entry name" value="AB_hydrolase_fold"/>
</dbReference>
<dbReference type="SUPFAM" id="SSF53474">
    <property type="entry name" value="alpha/beta-Hydrolases"/>
    <property type="match status" value="1"/>
</dbReference>
<reference evidence="3" key="5">
    <citation type="submission" date="2015-06" db="UniProtKB">
        <authorList>
            <consortium name="EnsemblFungi"/>
        </authorList>
    </citation>
    <scope>IDENTIFICATION</scope>
    <source>
        <strain evidence="3">ATCC 64411</strain>
    </source>
</reference>